<evidence type="ECO:0000256" key="1">
    <source>
        <dbReference type="SAM" id="SignalP"/>
    </source>
</evidence>
<gene>
    <name evidence="2" type="ORF">B4U80_02003</name>
</gene>
<dbReference type="EMBL" id="NCKV01015729">
    <property type="protein sequence ID" value="RWS20746.1"/>
    <property type="molecule type" value="Genomic_DNA"/>
</dbReference>
<feature type="chain" id="PRO_5019042202" evidence="1">
    <location>
        <begin position="24"/>
        <end position="63"/>
    </location>
</feature>
<sequence>MKNYSLITISFILCCYCVKWIKCEEYSCHMRAIDKCIYPWFYFTHRPGATGIATTRYEFELMC</sequence>
<feature type="signal peptide" evidence="1">
    <location>
        <begin position="1"/>
        <end position="23"/>
    </location>
</feature>
<accession>A0A443RZQ0</accession>
<dbReference type="AlphaFoldDB" id="A0A443RZQ0"/>
<dbReference type="Proteomes" id="UP000288716">
    <property type="component" value="Unassembled WGS sequence"/>
</dbReference>
<reference evidence="2 3" key="1">
    <citation type="journal article" date="2018" name="Gigascience">
        <title>Genomes of trombidid mites reveal novel predicted allergens and laterally-transferred genes associated with secondary metabolism.</title>
        <authorList>
            <person name="Dong X."/>
            <person name="Chaisiri K."/>
            <person name="Xia D."/>
            <person name="Armstrong S.D."/>
            <person name="Fang Y."/>
            <person name="Donnelly M.J."/>
            <person name="Kadowaki T."/>
            <person name="McGarry J.W."/>
            <person name="Darby A.C."/>
            <person name="Makepeace B.L."/>
        </authorList>
    </citation>
    <scope>NUCLEOTIDE SEQUENCE [LARGE SCALE GENOMIC DNA]</scope>
    <source>
        <strain evidence="2">UoL-UT</strain>
    </source>
</reference>
<evidence type="ECO:0000313" key="3">
    <source>
        <dbReference type="Proteomes" id="UP000288716"/>
    </source>
</evidence>
<keyword evidence="3" id="KW-1185">Reference proteome</keyword>
<dbReference type="VEuPathDB" id="VectorBase:LDEU011293"/>
<protein>
    <submittedName>
        <fullName evidence="2">Uncharacterized protein</fullName>
    </submittedName>
</protein>
<feature type="non-terminal residue" evidence="2">
    <location>
        <position position="63"/>
    </location>
</feature>
<proteinExistence type="predicted"/>
<comment type="caution">
    <text evidence="2">The sequence shown here is derived from an EMBL/GenBank/DDBJ whole genome shotgun (WGS) entry which is preliminary data.</text>
</comment>
<name>A0A443RZQ0_9ACAR</name>
<evidence type="ECO:0000313" key="2">
    <source>
        <dbReference type="EMBL" id="RWS20746.1"/>
    </source>
</evidence>
<keyword evidence="1" id="KW-0732">Signal</keyword>
<organism evidence="2 3">
    <name type="scientific">Leptotrombidium deliense</name>
    <dbReference type="NCBI Taxonomy" id="299467"/>
    <lineage>
        <taxon>Eukaryota</taxon>
        <taxon>Metazoa</taxon>
        <taxon>Ecdysozoa</taxon>
        <taxon>Arthropoda</taxon>
        <taxon>Chelicerata</taxon>
        <taxon>Arachnida</taxon>
        <taxon>Acari</taxon>
        <taxon>Acariformes</taxon>
        <taxon>Trombidiformes</taxon>
        <taxon>Prostigmata</taxon>
        <taxon>Anystina</taxon>
        <taxon>Parasitengona</taxon>
        <taxon>Trombiculoidea</taxon>
        <taxon>Trombiculidae</taxon>
        <taxon>Leptotrombidium</taxon>
    </lineage>
</organism>